<comment type="similarity">
    <text evidence="7">Belongs to the ATPase delta chain family.</text>
</comment>
<keyword evidence="7" id="KW-0139">CF(1)</keyword>
<evidence type="ECO:0000256" key="6">
    <source>
        <dbReference type="ARBA" id="ARBA00023310"/>
    </source>
</evidence>
<reference evidence="8 9" key="1">
    <citation type="submission" date="2019-08" db="EMBL/GenBank/DDBJ databases">
        <title>100 year-old enigma solved: identification of Planctomyces bekefii, the type genus and species of the phylum Planctomycetes.</title>
        <authorList>
            <person name="Svetlana D.N."/>
            <person name="Overmann J."/>
        </authorList>
    </citation>
    <scope>NUCLEOTIDE SEQUENCE [LARGE SCALE GENOMIC DNA]</scope>
    <source>
        <strain evidence="8">Phe10_nw2017</strain>
    </source>
</reference>
<keyword evidence="6 7" id="KW-0066">ATP synthesis</keyword>
<keyword evidence="9" id="KW-1185">Reference proteome</keyword>
<dbReference type="GO" id="GO:0005886">
    <property type="term" value="C:plasma membrane"/>
    <property type="evidence" value="ECO:0007669"/>
    <property type="project" value="UniProtKB-SubCell"/>
</dbReference>
<evidence type="ECO:0000256" key="4">
    <source>
        <dbReference type="ARBA" id="ARBA00023065"/>
    </source>
</evidence>
<dbReference type="GO" id="GO:0046933">
    <property type="term" value="F:proton-transporting ATP synthase activity, rotational mechanism"/>
    <property type="evidence" value="ECO:0007669"/>
    <property type="project" value="UniProtKB-UniRule"/>
</dbReference>
<dbReference type="GO" id="GO:0045259">
    <property type="term" value="C:proton-transporting ATP synthase complex"/>
    <property type="evidence" value="ECO:0007669"/>
    <property type="project" value="UniProtKB-KW"/>
</dbReference>
<dbReference type="InterPro" id="IPR000711">
    <property type="entry name" value="ATPase_OSCP/dsu"/>
</dbReference>
<evidence type="ECO:0000256" key="3">
    <source>
        <dbReference type="ARBA" id="ARBA00022781"/>
    </source>
</evidence>
<keyword evidence="2 7" id="KW-0813">Transport</keyword>
<evidence type="ECO:0000313" key="8">
    <source>
        <dbReference type="EMBL" id="TWW09008.1"/>
    </source>
</evidence>
<name>A0A5C6M314_9PLAN</name>
<comment type="caution">
    <text evidence="8">The sequence shown here is derived from an EMBL/GenBank/DDBJ whole genome shotgun (WGS) entry which is preliminary data.</text>
</comment>
<evidence type="ECO:0000256" key="7">
    <source>
        <dbReference type="HAMAP-Rule" id="MF_01416"/>
    </source>
</evidence>
<protein>
    <recommendedName>
        <fullName evidence="7">ATP synthase subunit delta</fullName>
    </recommendedName>
    <alternativeName>
        <fullName evidence="7">ATP synthase F(1) sector subunit delta</fullName>
    </alternativeName>
    <alternativeName>
        <fullName evidence="7">F-type ATPase subunit delta</fullName>
        <shortName evidence="7">F-ATPase subunit delta</shortName>
    </alternativeName>
</protein>
<comment type="function">
    <text evidence="7">This protein is part of the stalk that links CF(0) to CF(1). It either transmits conformational changes from CF(0) to CF(1) or is implicated in proton conduction.</text>
</comment>
<evidence type="ECO:0000313" key="9">
    <source>
        <dbReference type="Proteomes" id="UP000321083"/>
    </source>
</evidence>
<dbReference type="AlphaFoldDB" id="A0A5C6M314"/>
<dbReference type="Pfam" id="PF00213">
    <property type="entry name" value="OSCP"/>
    <property type="match status" value="1"/>
</dbReference>
<keyword evidence="4 7" id="KW-0406">Ion transport</keyword>
<keyword evidence="5 7" id="KW-0472">Membrane</keyword>
<gene>
    <name evidence="7 8" type="primary">atpH</name>
    <name evidence="8" type="ORF">E3A20_18630</name>
</gene>
<dbReference type="Gene3D" id="1.10.520.20">
    <property type="entry name" value="N-terminal domain of the delta subunit of the F1F0-ATP synthase"/>
    <property type="match status" value="1"/>
</dbReference>
<dbReference type="PRINTS" id="PR00125">
    <property type="entry name" value="ATPASEDELTA"/>
</dbReference>
<evidence type="ECO:0000256" key="2">
    <source>
        <dbReference type="ARBA" id="ARBA00022448"/>
    </source>
</evidence>
<dbReference type="NCBIfam" id="TIGR01145">
    <property type="entry name" value="ATP_synt_delta"/>
    <property type="match status" value="1"/>
</dbReference>
<evidence type="ECO:0000256" key="5">
    <source>
        <dbReference type="ARBA" id="ARBA00023136"/>
    </source>
</evidence>
<comment type="function">
    <text evidence="7">F(1)F(0) ATP synthase produces ATP from ADP in the presence of a proton or sodium gradient. F-type ATPases consist of two structural domains, F(1) containing the extramembraneous catalytic core and F(0) containing the membrane proton channel, linked together by a central stalk and a peripheral stalk. During catalysis, ATP synthesis in the catalytic domain of F(1) is coupled via a rotary mechanism of the central stalk subunits to proton translocation.</text>
</comment>
<accession>A0A5C6M314</accession>
<dbReference type="EMBL" id="SRHE01000420">
    <property type="protein sequence ID" value="TWW09008.1"/>
    <property type="molecule type" value="Genomic_DNA"/>
</dbReference>
<comment type="subcellular location">
    <subcellularLocation>
        <location evidence="7">Cell membrane</location>
        <topology evidence="7">Peripheral membrane protein</topology>
    </subcellularLocation>
    <subcellularLocation>
        <location evidence="1">Membrane</location>
    </subcellularLocation>
</comment>
<dbReference type="InterPro" id="IPR026015">
    <property type="entry name" value="ATP_synth_OSCP/delta_N_sf"/>
</dbReference>
<reference evidence="8 9" key="2">
    <citation type="submission" date="2019-08" db="EMBL/GenBank/DDBJ databases">
        <authorList>
            <person name="Henke P."/>
        </authorList>
    </citation>
    <scope>NUCLEOTIDE SEQUENCE [LARGE SCALE GENOMIC DNA]</scope>
    <source>
        <strain evidence="8">Phe10_nw2017</strain>
    </source>
</reference>
<dbReference type="HAMAP" id="MF_01416">
    <property type="entry name" value="ATP_synth_delta_bact"/>
    <property type="match status" value="1"/>
</dbReference>
<dbReference type="PANTHER" id="PTHR11910">
    <property type="entry name" value="ATP SYNTHASE DELTA CHAIN"/>
    <property type="match status" value="1"/>
</dbReference>
<proteinExistence type="inferred from homology"/>
<sequence>MSDAKFNSRPERLLEDPGTRAVATLYAQSYITAARTQGGSDWQSELHSFVDDVLGGWPGFADVLMSDSVGRDEKLGILDRVIAPRATEFFVNFLRVLVRHGRFSLLPVIREVVVRLTEIESGKQRVRVRSARPLSQTSREEIRSSLKGRFGFDPILEESVDADLLGGMVLQVGDTVFDSSLRSRLKSLRARLVEKAFNEIQSGRDRFSHPEGD</sequence>
<keyword evidence="7" id="KW-1003">Cell membrane</keyword>
<dbReference type="SUPFAM" id="SSF47928">
    <property type="entry name" value="N-terminal domain of the delta subunit of the F1F0-ATP synthase"/>
    <property type="match status" value="1"/>
</dbReference>
<dbReference type="Proteomes" id="UP000321083">
    <property type="component" value="Unassembled WGS sequence"/>
</dbReference>
<evidence type="ECO:0000256" key="1">
    <source>
        <dbReference type="ARBA" id="ARBA00004370"/>
    </source>
</evidence>
<organism evidence="8 9">
    <name type="scientific">Planctomyces bekefii</name>
    <dbReference type="NCBI Taxonomy" id="1653850"/>
    <lineage>
        <taxon>Bacteria</taxon>
        <taxon>Pseudomonadati</taxon>
        <taxon>Planctomycetota</taxon>
        <taxon>Planctomycetia</taxon>
        <taxon>Planctomycetales</taxon>
        <taxon>Planctomycetaceae</taxon>
        <taxon>Planctomyces</taxon>
    </lineage>
</organism>
<keyword evidence="3 7" id="KW-0375">Hydrogen ion transport</keyword>